<name>A0A2I0VA05_9ASPA</name>
<dbReference type="Proteomes" id="UP000233837">
    <property type="component" value="Unassembled WGS sequence"/>
</dbReference>
<evidence type="ECO:0000313" key="2">
    <source>
        <dbReference type="Proteomes" id="UP000233837"/>
    </source>
</evidence>
<protein>
    <submittedName>
        <fullName evidence="1">Uncharacterized protein</fullName>
    </submittedName>
</protein>
<organism evidence="1 2">
    <name type="scientific">Dendrobium catenatum</name>
    <dbReference type="NCBI Taxonomy" id="906689"/>
    <lineage>
        <taxon>Eukaryota</taxon>
        <taxon>Viridiplantae</taxon>
        <taxon>Streptophyta</taxon>
        <taxon>Embryophyta</taxon>
        <taxon>Tracheophyta</taxon>
        <taxon>Spermatophyta</taxon>
        <taxon>Magnoliopsida</taxon>
        <taxon>Liliopsida</taxon>
        <taxon>Asparagales</taxon>
        <taxon>Orchidaceae</taxon>
        <taxon>Epidendroideae</taxon>
        <taxon>Malaxideae</taxon>
        <taxon>Dendrobiinae</taxon>
        <taxon>Dendrobium</taxon>
    </lineage>
</organism>
<reference evidence="1 2" key="2">
    <citation type="journal article" date="2017" name="Nature">
        <title>The Apostasia genome and the evolution of orchids.</title>
        <authorList>
            <person name="Zhang G.Q."/>
            <person name="Liu K.W."/>
            <person name="Li Z."/>
            <person name="Lohaus R."/>
            <person name="Hsiao Y.Y."/>
            <person name="Niu S.C."/>
            <person name="Wang J.Y."/>
            <person name="Lin Y.C."/>
            <person name="Xu Q."/>
            <person name="Chen L.J."/>
            <person name="Yoshida K."/>
            <person name="Fujiwara S."/>
            <person name="Wang Z.W."/>
            <person name="Zhang Y.Q."/>
            <person name="Mitsuda N."/>
            <person name="Wang M."/>
            <person name="Liu G.H."/>
            <person name="Pecoraro L."/>
            <person name="Huang H.X."/>
            <person name="Xiao X.J."/>
            <person name="Lin M."/>
            <person name="Wu X.Y."/>
            <person name="Wu W.L."/>
            <person name="Chen Y.Y."/>
            <person name="Chang S.B."/>
            <person name="Sakamoto S."/>
            <person name="Ohme-Takagi M."/>
            <person name="Yagi M."/>
            <person name="Zeng S.J."/>
            <person name="Shen C.Y."/>
            <person name="Yeh C.M."/>
            <person name="Luo Y.B."/>
            <person name="Tsai W.C."/>
            <person name="Van de Peer Y."/>
            <person name="Liu Z.J."/>
        </authorList>
    </citation>
    <scope>NUCLEOTIDE SEQUENCE [LARGE SCALE GENOMIC DNA]</scope>
    <source>
        <tissue evidence="1">The whole plant</tissue>
    </source>
</reference>
<sequence length="62" mass="7715">MKVLRTIPLPSSSNFRLFRCPRYLYKLQLHCRFNRPHKPYFCKSIRVFSDRLAFSNICLWYW</sequence>
<keyword evidence="2" id="KW-1185">Reference proteome</keyword>
<proteinExistence type="predicted"/>
<evidence type="ECO:0000313" key="1">
    <source>
        <dbReference type="EMBL" id="PKU60239.1"/>
    </source>
</evidence>
<dbReference type="AlphaFoldDB" id="A0A2I0VA05"/>
<reference evidence="1 2" key="1">
    <citation type="journal article" date="2016" name="Sci. Rep.">
        <title>The Dendrobium catenatum Lindl. genome sequence provides insights into polysaccharide synthase, floral development and adaptive evolution.</title>
        <authorList>
            <person name="Zhang G.Q."/>
            <person name="Xu Q."/>
            <person name="Bian C."/>
            <person name="Tsai W.C."/>
            <person name="Yeh C.M."/>
            <person name="Liu K.W."/>
            <person name="Yoshida K."/>
            <person name="Zhang L.S."/>
            <person name="Chang S.B."/>
            <person name="Chen F."/>
            <person name="Shi Y."/>
            <person name="Su Y.Y."/>
            <person name="Zhang Y.Q."/>
            <person name="Chen L.J."/>
            <person name="Yin Y."/>
            <person name="Lin M."/>
            <person name="Huang H."/>
            <person name="Deng H."/>
            <person name="Wang Z.W."/>
            <person name="Zhu S.L."/>
            <person name="Zhao X."/>
            <person name="Deng C."/>
            <person name="Niu S.C."/>
            <person name="Huang J."/>
            <person name="Wang M."/>
            <person name="Liu G.H."/>
            <person name="Yang H.J."/>
            <person name="Xiao X.J."/>
            <person name="Hsiao Y.Y."/>
            <person name="Wu W.L."/>
            <person name="Chen Y.Y."/>
            <person name="Mitsuda N."/>
            <person name="Ohme-Takagi M."/>
            <person name="Luo Y.B."/>
            <person name="Van de Peer Y."/>
            <person name="Liu Z.J."/>
        </authorList>
    </citation>
    <scope>NUCLEOTIDE SEQUENCE [LARGE SCALE GENOMIC DNA]</scope>
    <source>
        <tissue evidence="1">The whole plant</tissue>
    </source>
</reference>
<gene>
    <name evidence="1" type="ORF">MA16_Dca024101</name>
</gene>
<accession>A0A2I0VA05</accession>
<dbReference type="EMBL" id="KZ503977">
    <property type="protein sequence ID" value="PKU60239.1"/>
    <property type="molecule type" value="Genomic_DNA"/>
</dbReference>